<comment type="function">
    <text evidence="8">Catalyzes the aldol cleavage of 4-hydroxy-4-methyl-2-oxoglutarate (HMG) into 2 molecules of pyruvate. Also contains a secondary oxaloacetate (OAA) decarboxylase activity due to the common pyruvate enolate transition state formed following C-C bond cleavage in the retro-aldol and decarboxylation reactions.</text>
</comment>
<feature type="binding site" evidence="12">
    <location>
        <position position="155"/>
    </location>
    <ligand>
        <name>substrate</name>
    </ligand>
</feature>
<organism evidence="13 14">
    <name type="scientific">Phototrophicus methaneseepsis</name>
    <dbReference type="NCBI Taxonomy" id="2710758"/>
    <lineage>
        <taxon>Bacteria</taxon>
        <taxon>Bacillati</taxon>
        <taxon>Chloroflexota</taxon>
        <taxon>Candidatus Thermofontia</taxon>
        <taxon>Phototrophicales</taxon>
        <taxon>Phototrophicaceae</taxon>
        <taxon>Phototrophicus</taxon>
    </lineage>
</organism>
<keyword evidence="12" id="KW-0479">Metal-binding</keyword>
<comment type="cofactor">
    <cofactor evidence="12">
        <name>Mg(2+)</name>
        <dbReference type="ChEBI" id="CHEBI:18420"/>
    </cofactor>
</comment>
<evidence type="ECO:0000256" key="7">
    <source>
        <dbReference type="ARBA" id="ARBA00016549"/>
    </source>
</evidence>
<feature type="binding site" evidence="12">
    <location>
        <begin position="133"/>
        <end position="136"/>
    </location>
    <ligand>
        <name>substrate</name>
    </ligand>
</feature>
<comment type="catalytic activity">
    <reaction evidence="1">
        <text>4-hydroxy-4-methyl-2-oxoglutarate = 2 pyruvate</text>
        <dbReference type="Rhea" id="RHEA:22748"/>
        <dbReference type="ChEBI" id="CHEBI:15361"/>
        <dbReference type="ChEBI" id="CHEBI:58276"/>
        <dbReference type="EC" id="4.1.3.17"/>
    </reaction>
</comment>
<feature type="binding site" evidence="12">
    <location>
        <position position="156"/>
    </location>
    <ligand>
        <name>Mg(2+)</name>
        <dbReference type="ChEBI" id="CHEBI:18420"/>
    </ligand>
</feature>
<dbReference type="EMBL" id="CP062983">
    <property type="protein sequence ID" value="QPC80811.1"/>
    <property type="molecule type" value="Genomic_DNA"/>
</dbReference>
<proteinExistence type="inferred from homology"/>
<comment type="similarity">
    <text evidence="3">Belongs to the class II aldolase/RraA-like family.</text>
</comment>
<dbReference type="GO" id="GO:0008948">
    <property type="term" value="F:oxaloacetate decarboxylase activity"/>
    <property type="evidence" value="ECO:0007669"/>
    <property type="project" value="UniProtKB-EC"/>
</dbReference>
<comment type="subunit">
    <text evidence="4">Homotrimer.</text>
</comment>
<evidence type="ECO:0000256" key="1">
    <source>
        <dbReference type="ARBA" id="ARBA00001342"/>
    </source>
</evidence>
<dbReference type="Gene3D" id="3.50.30.40">
    <property type="entry name" value="Ribonuclease E inhibitor RraA/RraA-like"/>
    <property type="match status" value="1"/>
</dbReference>
<dbReference type="PANTHER" id="PTHR33254">
    <property type="entry name" value="4-HYDROXY-4-METHYL-2-OXOGLUTARATE ALDOLASE 3-RELATED"/>
    <property type="match status" value="1"/>
</dbReference>
<comment type="cofactor">
    <cofactor evidence="2">
        <name>a divalent metal cation</name>
        <dbReference type="ChEBI" id="CHEBI:60240"/>
    </cofactor>
</comment>
<name>A0A7S8E5M5_9CHLR</name>
<dbReference type="AlphaFoldDB" id="A0A7S8E5M5"/>
<evidence type="ECO:0000256" key="11">
    <source>
        <dbReference type="ARBA" id="ARBA00047973"/>
    </source>
</evidence>
<dbReference type="EC" id="4.1.1.112" evidence="6"/>
<dbReference type="GO" id="GO:0046872">
    <property type="term" value="F:metal ion binding"/>
    <property type="evidence" value="ECO:0007669"/>
    <property type="project" value="UniProtKB-KW"/>
</dbReference>
<evidence type="ECO:0000256" key="4">
    <source>
        <dbReference type="ARBA" id="ARBA00011233"/>
    </source>
</evidence>
<evidence type="ECO:0000313" key="13">
    <source>
        <dbReference type="EMBL" id="QPC80811.1"/>
    </source>
</evidence>
<evidence type="ECO:0000256" key="10">
    <source>
        <dbReference type="ARBA" id="ARBA00032305"/>
    </source>
</evidence>
<accession>A0A7S8E5M5</accession>
<dbReference type="CDD" id="cd16841">
    <property type="entry name" value="RraA_family"/>
    <property type="match status" value="1"/>
</dbReference>
<dbReference type="Pfam" id="PF03737">
    <property type="entry name" value="RraA-like"/>
    <property type="match status" value="1"/>
</dbReference>
<dbReference type="KEGG" id="pmet:G4Y79_13950"/>
<evidence type="ECO:0000256" key="5">
    <source>
        <dbReference type="ARBA" id="ARBA00012213"/>
    </source>
</evidence>
<gene>
    <name evidence="13" type="ORF">G4Y79_13950</name>
</gene>
<keyword evidence="14" id="KW-1185">Reference proteome</keyword>
<evidence type="ECO:0000256" key="8">
    <source>
        <dbReference type="ARBA" id="ARBA00025046"/>
    </source>
</evidence>
<protein>
    <recommendedName>
        <fullName evidence="7">Putative 4-hydroxy-4-methyl-2-oxoglutarate aldolase</fullName>
        <ecNumber evidence="6">4.1.1.112</ecNumber>
        <ecNumber evidence="5">4.1.3.17</ecNumber>
    </recommendedName>
    <alternativeName>
        <fullName evidence="10">Oxaloacetate decarboxylase</fullName>
    </alternativeName>
    <alternativeName>
        <fullName evidence="9">RraA-like protein</fullName>
    </alternativeName>
</protein>
<reference evidence="13 14" key="1">
    <citation type="submission" date="2020-02" db="EMBL/GenBank/DDBJ databases">
        <authorList>
            <person name="Zheng R.K."/>
            <person name="Sun C.M."/>
        </authorList>
    </citation>
    <scope>NUCLEOTIDE SEQUENCE [LARGE SCALE GENOMIC DNA]</scope>
    <source>
        <strain evidence="14">rifampicinis</strain>
    </source>
</reference>
<evidence type="ECO:0000256" key="12">
    <source>
        <dbReference type="PIRSR" id="PIRSR605493-1"/>
    </source>
</evidence>
<sequence length="273" mass="30142">MNIAPPKDQLIELTRLNPFGRFEDGRPHVPDELIEKLKNATTEQAWGVLRAHGYHRQFEGGWFQTHPDKILVGRCVTAMMLPHRPDYHDLVQETGEKQGRIGGQNSWVIDTLLEGDVMIVDLFGKIKDGTFVGDNLSTSLQARTKRGAVIDGGIRDYQGIRELTECTIFCRGMDPTAIADVTLAGINIPIRIGGVTVLPGDVVLGTPTGVIFIPPHLVQEVVDTAEDVQSRDTFGKYCLSIGKYTPGEIDVSPWPDVIEADYQHWLKTGEVGS</sequence>
<dbReference type="Proteomes" id="UP000594468">
    <property type="component" value="Chromosome"/>
</dbReference>
<evidence type="ECO:0000256" key="3">
    <source>
        <dbReference type="ARBA" id="ARBA00008621"/>
    </source>
</evidence>
<evidence type="ECO:0000313" key="14">
    <source>
        <dbReference type="Proteomes" id="UP000594468"/>
    </source>
</evidence>
<dbReference type="RefSeq" id="WP_195168886.1">
    <property type="nucleotide sequence ID" value="NZ_CP062983.1"/>
</dbReference>
<dbReference type="InterPro" id="IPR005493">
    <property type="entry name" value="RraA/RraA-like"/>
</dbReference>
<dbReference type="PANTHER" id="PTHR33254:SF16">
    <property type="entry name" value="BLR3842 PROTEIN"/>
    <property type="match status" value="1"/>
</dbReference>
<comment type="catalytic activity">
    <reaction evidence="11">
        <text>oxaloacetate + H(+) = pyruvate + CO2</text>
        <dbReference type="Rhea" id="RHEA:15641"/>
        <dbReference type="ChEBI" id="CHEBI:15361"/>
        <dbReference type="ChEBI" id="CHEBI:15378"/>
        <dbReference type="ChEBI" id="CHEBI:16452"/>
        <dbReference type="ChEBI" id="CHEBI:16526"/>
        <dbReference type="EC" id="4.1.1.112"/>
    </reaction>
</comment>
<keyword evidence="12" id="KW-0460">Magnesium</keyword>
<dbReference type="InterPro" id="IPR036704">
    <property type="entry name" value="RraA/RraA-like_sf"/>
</dbReference>
<evidence type="ECO:0000256" key="6">
    <source>
        <dbReference type="ARBA" id="ARBA00012947"/>
    </source>
</evidence>
<evidence type="ECO:0000256" key="9">
    <source>
        <dbReference type="ARBA" id="ARBA00030169"/>
    </source>
</evidence>
<evidence type="ECO:0000256" key="2">
    <source>
        <dbReference type="ARBA" id="ARBA00001968"/>
    </source>
</evidence>
<dbReference type="SUPFAM" id="SSF89562">
    <property type="entry name" value="RraA-like"/>
    <property type="match status" value="1"/>
</dbReference>
<dbReference type="GO" id="GO:0047443">
    <property type="term" value="F:4-hydroxy-4-methyl-2-oxoglutarate aldolase activity"/>
    <property type="evidence" value="ECO:0007669"/>
    <property type="project" value="UniProtKB-EC"/>
</dbReference>
<dbReference type="EC" id="4.1.3.17" evidence="5"/>